<evidence type="ECO:0000256" key="3">
    <source>
        <dbReference type="ARBA" id="ARBA00022755"/>
    </source>
</evidence>
<dbReference type="GO" id="GO:0006189">
    <property type="term" value="P:'de novo' IMP biosynthetic process"/>
    <property type="evidence" value="ECO:0007669"/>
    <property type="project" value="UniProtKB-UniRule"/>
</dbReference>
<evidence type="ECO:0000259" key="5">
    <source>
        <dbReference type="Pfam" id="PF00551"/>
    </source>
</evidence>
<dbReference type="HAMAP" id="MF_01930">
    <property type="entry name" value="PurN"/>
    <property type="match status" value="1"/>
</dbReference>
<feature type="binding site" evidence="4">
    <location>
        <position position="61"/>
    </location>
    <ligand>
        <name>(6R)-10-formyltetrahydrofolate</name>
        <dbReference type="ChEBI" id="CHEBI:195366"/>
    </ligand>
</feature>
<comment type="similarity">
    <text evidence="4">Belongs to the GART family.</text>
</comment>
<dbReference type="NCBIfam" id="TIGR00639">
    <property type="entry name" value="PurN"/>
    <property type="match status" value="1"/>
</dbReference>
<dbReference type="CDD" id="cd08645">
    <property type="entry name" value="FMT_core_GART"/>
    <property type="match status" value="1"/>
</dbReference>
<organism evidence="6 7">
    <name type="scientific">Parasulfuritortus cantonensis</name>
    <dbReference type="NCBI Taxonomy" id="2528202"/>
    <lineage>
        <taxon>Bacteria</taxon>
        <taxon>Pseudomonadati</taxon>
        <taxon>Pseudomonadota</taxon>
        <taxon>Betaproteobacteria</taxon>
        <taxon>Nitrosomonadales</taxon>
        <taxon>Thiobacillaceae</taxon>
        <taxon>Parasulfuritortus</taxon>
    </lineage>
</organism>
<proteinExistence type="inferred from homology"/>
<feature type="site" description="Raises pKa of active site His" evidence="4">
    <location>
        <position position="141"/>
    </location>
</feature>
<name>A0A4R1BII3_9PROT</name>
<keyword evidence="7" id="KW-1185">Reference proteome</keyword>
<evidence type="ECO:0000256" key="2">
    <source>
        <dbReference type="ARBA" id="ARBA00022679"/>
    </source>
</evidence>
<reference evidence="6 7" key="1">
    <citation type="submission" date="2019-03" db="EMBL/GenBank/DDBJ databases">
        <title>Genome sequence of Thiobacillaceae bacterium LSR1, a sulfur-oxidizing bacterium isolated from freshwater sediment.</title>
        <authorList>
            <person name="Li S."/>
        </authorList>
    </citation>
    <scope>NUCLEOTIDE SEQUENCE [LARGE SCALE GENOMIC DNA]</scope>
    <source>
        <strain evidence="6 7">LSR1</strain>
    </source>
</reference>
<sequence length="214" mass="22464">MMKAVVLISGRGSNMEALLKAGLPVEFACVISNRPDAQGLAVAAGLGVATAVVDHKGHDGRAAFDAALAAEIDRHAPDLVILAGFMRVLTTDFVRRYADRMINIHPALLPAFPGLHTHARALAAGVRVHGCTVHFVTPEVDVGPIIVQAVVPVLADDDEASLAARVLAQEHRIFPLAVRWFAEGRLHVGADARVRVDGVAGVPATLISPLPDVG</sequence>
<evidence type="ECO:0000256" key="4">
    <source>
        <dbReference type="HAMAP-Rule" id="MF_01930"/>
    </source>
</evidence>
<feature type="binding site" evidence="4">
    <location>
        <position position="103"/>
    </location>
    <ligand>
        <name>(6R)-10-formyltetrahydrofolate</name>
        <dbReference type="ChEBI" id="CHEBI:195366"/>
    </ligand>
</feature>
<evidence type="ECO:0000313" key="7">
    <source>
        <dbReference type="Proteomes" id="UP000295443"/>
    </source>
</evidence>
<feature type="domain" description="Formyl transferase N-terminal" evidence="5">
    <location>
        <begin position="2"/>
        <end position="178"/>
    </location>
</feature>
<accession>A0A4R1BII3</accession>
<dbReference type="PANTHER" id="PTHR43369">
    <property type="entry name" value="PHOSPHORIBOSYLGLYCINAMIDE FORMYLTRANSFERASE"/>
    <property type="match status" value="1"/>
</dbReference>
<dbReference type="SUPFAM" id="SSF53328">
    <property type="entry name" value="Formyltransferase"/>
    <property type="match status" value="1"/>
</dbReference>
<keyword evidence="2 4" id="KW-0808">Transferase</keyword>
<dbReference type="GO" id="GO:0004644">
    <property type="term" value="F:phosphoribosylglycinamide formyltransferase activity"/>
    <property type="evidence" value="ECO:0007669"/>
    <property type="project" value="UniProtKB-UniRule"/>
</dbReference>
<gene>
    <name evidence="4" type="primary">purN</name>
    <name evidence="6" type="ORF">EZJ19_03875</name>
</gene>
<feature type="binding site" evidence="4">
    <location>
        <begin position="12"/>
        <end position="14"/>
    </location>
    <ligand>
        <name>N(1)-(5-phospho-beta-D-ribosyl)glycinamide</name>
        <dbReference type="ChEBI" id="CHEBI:143788"/>
    </ligand>
</feature>
<dbReference type="EC" id="2.1.2.2" evidence="4"/>
<dbReference type="InterPro" id="IPR002376">
    <property type="entry name" value="Formyl_transf_N"/>
</dbReference>
<feature type="active site" description="Proton donor" evidence="4">
    <location>
        <position position="105"/>
    </location>
</feature>
<comment type="pathway">
    <text evidence="1 4">Purine metabolism; IMP biosynthesis via de novo pathway; N(2)-formyl-N(1)-(5-phospho-D-ribosyl)glycinamide from N(1)-(5-phospho-D-ribosyl)glycinamide (10-formyl THF route): step 1/1.</text>
</comment>
<comment type="function">
    <text evidence="4">Catalyzes the transfer of a formyl group from 10-formyltetrahydrofolate to 5-phospho-ribosyl-glycinamide (GAR), producing 5-phospho-ribosyl-N-formylglycinamide (FGAR) and tetrahydrofolate.</text>
</comment>
<dbReference type="EMBL" id="SJZB01000014">
    <property type="protein sequence ID" value="TCJ17096.1"/>
    <property type="molecule type" value="Genomic_DNA"/>
</dbReference>
<dbReference type="OrthoDB" id="9806170at2"/>
<dbReference type="InterPro" id="IPR004607">
    <property type="entry name" value="GART"/>
</dbReference>
<dbReference type="Proteomes" id="UP000295443">
    <property type="component" value="Unassembled WGS sequence"/>
</dbReference>
<dbReference type="UniPathway" id="UPA00074">
    <property type="reaction ID" value="UER00126"/>
</dbReference>
<dbReference type="InterPro" id="IPR036477">
    <property type="entry name" value="Formyl_transf_N_sf"/>
</dbReference>
<dbReference type="Pfam" id="PF00551">
    <property type="entry name" value="Formyl_trans_N"/>
    <property type="match status" value="1"/>
</dbReference>
<dbReference type="GO" id="GO:0005829">
    <property type="term" value="C:cytosol"/>
    <property type="evidence" value="ECO:0007669"/>
    <property type="project" value="TreeGrafter"/>
</dbReference>
<dbReference type="PANTHER" id="PTHR43369:SF2">
    <property type="entry name" value="PHOSPHORIBOSYLGLYCINAMIDE FORMYLTRANSFERASE"/>
    <property type="match status" value="1"/>
</dbReference>
<comment type="caution">
    <text evidence="4">Lacks conserved residue(s) required for the propagation of feature annotation.</text>
</comment>
<protein>
    <recommendedName>
        <fullName evidence="4">Phosphoribosylglycinamide formyltransferase</fullName>
        <ecNumber evidence="4">2.1.2.2</ecNumber>
    </recommendedName>
    <alternativeName>
        <fullName evidence="4">5'-phosphoribosylglycinamide transformylase</fullName>
    </alternativeName>
    <alternativeName>
        <fullName evidence="4">GAR transformylase</fullName>
        <shortName evidence="4">GART</shortName>
    </alternativeName>
</protein>
<dbReference type="RefSeq" id="WP_131444979.1">
    <property type="nucleotide sequence ID" value="NZ_SJZB01000014.1"/>
</dbReference>
<dbReference type="AlphaFoldDB" id="A0A4R1BII3"/>
<evidence type="ECO:0000313" key="6">
    <source>
        <dbReference type="EMBL" id="TCJ17096.1"/>
    </source>
</evidence>
<comment type="catalytic activity">
    <reaction evidence="4">
        <text>N(1)-(5-phospho-beta-D-ribosyl)glycinamide + (6R)-10-formyltetrahydrofolate = N(2)-formyl-N(1)-(5-phospho-beta-D-ribosyl)glycinamide + (6S)-5,6,7,8-tetrahydrofolate + H(+)</text>
        <dbReference type="Rhea" id="RHEA:15053"/>
        <dbReference type="ChEBI" id="CHEBI:15378"/>
        <dbReference type="ChEBI" id="CHEBI:57453"/>
        <dbReference type="ChEBI" id="CHEBI:143788"/>
        <dbReference type="ChEBI" id="CHEBI:147286"/>
        <dbReference type="ChEBI" id="CHEBI:195366"/>
        <dbReference type="EC" id="2.1.2.2"/>
    </reaction>
</comment>
<evidence type="ECO:0000256" key="1">
    <source>
        <dbReference type="ARBA" id="ARBA00005054"/>
    </source>
</evidence>
<keyword evidence="3 4" id="KW-0658">Purine biosynthesis</keyword>
<comment type="caution">
    <text evidence="6">The sequence shown here is derived from an EMBL/GenBank/DDBJ whole genome shotgun (WGS) entry which is preliminary data.</text>
</comment>
<dbReference type="Gene3D" id="3.40.50.170">
    <property type="entry name" value="Formyl transferase, N-terminal domain"/>
    <property type="match status" value="1"/>
</dbReference>